<name>A0A2C9VJM2_MANES</name>
<dbReference type="AlphaFoldDB" id="A0A2C9VJM2"/>
<evidence type="ECO:0000313" key="1">
    <source>
        <dbReference type="EMBL" id="OAY45082.1"/>
    </source>
</evidence>
<accession>A0A2C9VJM2</accession>
<dbReference type="EMBL" id="CM004393">
    <property type="protein sequence ID" value="OAY45082.1"/>
    <property type="molecule type" value="Genomic_DNA"/>
</dbReference>
<gene>
    <name evidence="1" type="ORF">MANES_07G029500</name>
</gene>
<sequence>MEISHKISYLNEKSKEFRYVHVLVPFSAEKKSRAFDRCTEFLLHHLRMADLRARLGITVEKSEMKPSIRGVKSRELQANTRTLKGMTE</sequence>
<proteinExistence type="predicted"/>
<protein>
    <submittedName>
        <fullName evidence="1">Uncharacterized protein</fullName>
    </submittedName>
</protein>
<reference evidence="1" key="1">
    <citation type="submission" date="2016-02" db="EMBL/GenBank/DDBJ databases">
        <title>WGS assembly of Manihot esculenta.</title>
        <authorList>
            <person name="Bredeson J.V."/>
            <person name="Prochnik S.E."/>
            <person name="Lyons J.B."/>
            <person name="Schmutz J."/>
            <person name="Grimwood J."/>
            <person name="Vrebalov J."/>
            <person name="Bart R.S."/>
            <person name="Amuge T."/>
            <person name="Ferguson M.E."/>
            <person name="Green R."/>
            <person name="Putnam N."/>
            <person name="Stites J."/>
            <person name="Rounsley S."/>
            <person name="Rokhsar D.S."/>
        </authorList>
    </citation>
    <scope>NUCLEOTIDE SEQUENCE [LARGE SCALE GENOMIC DNA]</scope>
    <source>
        <tissue evidence="1">Leaf</tissue>
    </source>
</reference>
<organism evidence="1">
    <name type="scientific">Manihot esculenta</name>
    <name type="common">Cassava</name>
    <name type="synonym">Jatropha manihot</name>
    <dbReference type="NCBI Taxonomy" id="3983"/>
    <lineage>
        <taxon>Eukaryota</taxon>
        <taxon>Viridiplantae</taxon>
        <taxon>Streptophyta</taxon>
        <taxon>Embryophyta</taxon>
        <taxon>Tracheophyta</taxon>
        <taxon>Spermatophyta</taxon>
        <taxon>Magnoliopsida</taxon>
        <taxon>eudicotyledons</taxon>
        <taxon>Gunneridae</taxon>
        <taxon>Pentapetalae</taxon>
        <taxon>rosids</taxon>
        <taxon>fabids</taxon>
        <taxon>Malpighiales</taxon>
        <taxon>Euphorbiaceae</taxon>
        <taxon>Crotonoideae</taxon>
        <taxon>Manihoteae</taxon>
        <taxon>Manihot</taxon>
    </lineage>
</organism>